<dbReference type="Gene3D" id="4.10.60.10">
    <property type="entry name" value="Zinc finger, CCHC-type"/>
    <property type="match status" value="1"/>
</dbReference>
<dbReference type="InterPro" id="IPR056924">
    <property type="entry name" value="SH3_Tf2-1"/>
</dbReference>
<keyword evidence="17" id="KW-0175">Coiled coil</keyword>
<evidence type="ECO:0000256" key="9">
    <source>
        <dbReference type="ARBA" id="ARBA00022801"/>
    </source>
</evidence>
<dbReference type="Pfam" id="PF03732">
    <property type="entry name" value="Retrotrans_gag"/>
    <property type="match status" value="1"/>
</dbReference>
<evidence type="ECO:0000256" key="2">
    <source>
        <dbReference type="ARBA" id="ARBA00022670"/>
    </source>
</evidence>
<dbReference type="SUPFAM" id="SSF50630">
    <property type="entry name" value="Acid proteases"/>
    <property type="match status" value="1"/>
</dbReference>
<dbReference type="FunFam" id="3.30.420.10:FF:000032">
    <property type="entry name" value="Retrovirus-related Pol polyprotein from transposon 297-like Protein"/>
    <property type="match status" value="1"/>
</dbReference>
<keyword evidence="2" id="KW-0645">Protease</keyword>
<dbReference type="SUPFAM" id="SSF53098">
    <property type="entry name" value="Ribonuclease H-like"/>
    <property type="match status" value="1"/>
</dbReference>
<evidence type="ECO:0000259" key="20">
    <source>
        <dbReference type="PROSITE" id="PS50878"/>
    </source>
</evidence>
<feature type="domain" description="CCHC-type" evidence="19">
    <location>
        <begin position="325"/>
        <end position="338"/>
    </location>
</feature>
<dbReference type="GO" id="GO:0003964">
    <property type="term" value="F:RNA-directed DNA polymerase activity"/>
    <property type="evidence" value="ECO:0007669"/>
    <property type="project" value="UniProtKB-KW"/>
</dbReference>
<dbReference type="EC" id="2.7.7.49" evidence="1"/>
<dbReference type="InterPro" id="IPR000477">
    <property type="entry name" value="RT_dom"/>
</dbReference>
<dbReference type="Pfam" id="PF00098">
    <property type="entry name" value="zf-CCHC"/>
    <property type="match status" value="2"/>
</dbReference>
<keyword evidence="14" id="KW-0238">DNA-binding</keyword>
<evidence type="ECO:0000256" key="16">
    <source>
        <dbReference type="PROSITE-ProRule" id="PRU00047"/>
    </source>
</evidence>
<dbReference type="InterPro" id="IPR005162">
    <property type="entry name" value="Retrotrans_gag_dom"/>
</dbReference>
<dbReference type="Gene3D" id="1.10.340.70">
    <property type="match status" value="1"/>
</dbReference>
<keyword evidence="9" id="KW-0378">Hydrolase</keyword>
<dbReference type="CDD" id="cd01647">
    <property type="entry name" value="RT_LTR"/>
    <property type="match status" value="1"/>
</dbReference>
<keyword evidence="8" id="KW-0255">Endonuclease</keyword>
<dbReference type="FunFam" id="1.10.340.70:FF:000001">
    <property type="entry name" value="Retrovirus-related Pol polyprotein from transposon gypsy-like Protein"/>
    <property type="match status" value="1"/>
</dbReference>
<keyword evidence="15" id="KW-0233">DNA recombination</keyword>
<dbReference type="Gene3D" id="3.30.420.10">
    <property type="entry name" value="Ribonuclease H-like superfamily/Ribonuclease H"/>
    <property type="match status" value="1"/>
</dbReference>
<dbReference type="Pfam" id="PF17917">
    <property type="entry name" value="RT_RNaseH"/>
    <property type="match status" value="1"/>
</dbReference>
<keyword evidence="3" id="KW-0808">Transferase</keyword>
<dbReference type="InterPro" id="IPR041373">
    <property type="entry name" value="RT_RNaseH"/>
</dbReference>
<dbReference type="GO" id="GO:0004190">
    <property type="term" value="F:aspartic-type endopeptidase activity"/>
    <property type="evidence" value="ECO:0007669"/>
    <property type="project" value="UniProtKB-KW"/>
</dbReference>
<evidence type="ECO:0000256" key="1">
    <source>
        <dbReference type="ARBA" id="ARBA00012493"/>
    </source>
</evidence>
<evidence type="ECO:0000259" key="19">
    <source>
        <dbReference type="PROSITE" id="PS50158"/>
    </source>
</evidence>
<keyword evidence="5" id="KW-0540">Nuclease</keyword>
<keyword evidence="7" id="KW-0064">Aspartyl protease</keyword>
<keyword evidence="16" id="KW-0862">Zinc</keyword>
<dbReference type="InterPro" id="IPR036397">
    <property type="entry name" value="RNaseH_sf"/>
</dbReference>
<keyword evidence="4" id="KW-0548">Nucleotidyltransferase</keyword>
<dbReference type="GO" id="GO:0008270">
    <property type="term" value="F:zinc ion binding"/>
    <property type="evidence" value="ECO:0007669"/>
    <property type="project" value="UniProtKB-KW"/>
</dbReference>
<dbReference type="GO" id="GO:0004519">
    <property type="term" value="F:endonuclease activity"/>
    <property type="evidence" value="ECO:0007669"/>
    <property type="project" value="UniProtKB-KW"/>
</dbReference>
<evidence type="ECO:0000313" key="22">
    <source>
        <dbReference type="EMBL" id="GAU51685.1"/>
    </source>
</evidence>
<evidence type="ECO:0000256" key="11">
    <source>
        <dbReference type="ARBA" id="ARBA00022908"/>
    </source>
</evidence>
<evidence type="ECO:0000256" key="3">
    <source>
        <dbReference type="ARBA" id="ARBA00022679"/>
    </source>
</evidence>
<dbReference type="GO" id="GO:0006310">
    <property type="term" value="P:DNA recombination"/>
    <property type="evidence" value="ECO:0007669"/>
    <property type="project" value="UniProtKB-KW"/>
</dbReference>
<dbReference type="GO" id="GO:0015074">
    <property type="term" value="P:DNA integration"/>
    <property type="evidence" value="ECO:0007669"/>
    <property type="project" value="UniProtKB-KW"/>
</dbReference>
<name>A0A2Z6PL61_TRISU</name>
<dbReference type="InterPro" id="IPR050951">
    <property type="entry name" value="Retrovirus_Pol_polyprotein"/>
</dbReference>
<dbReference type="Pfam" id="PF00078">
    <property type="entry name" value="RVT_1"/>
    <property type="match status" value="1"/>
</dbReference>
<evidence type="ECO:0000256" key="8">
    <source>
        <dbReference type="ARBA" id="ARBA00022759"/>
    </source>
</evidence>
<evidence type="ECO:0000256" key="14">
    <source>
        <dbReference type="ARBA" id="ARBA00023125"/>
    </source>
</evidence>
<gene>
    <name evidence="22" type="ORF">TSUD_414990</name>
</gene>
<dbReference type="SMART" id="SM00343">
    <property type="entry name" value="ZnF_C2HC"/>
    <property type="match status" value="2"/>
</dbReference>
<keyword evidence="13" id="KW-0239">DNA-directed DNA polymerase</keyword>
<dbReference type="Proteomes" id="UP000242715">
    <property type="component" value="Unassembled WGS sequence"/>
</dbReference>
<dbReference type="InterPro" id="IPR012337">
    <property type="entry name" value="RNaseH-like_sf"/>
</dbReference>
<dbReference type="EMBL" id="DF975378">
    <property type="protein sequence ID" value="GAU51685.1"/>
    <property type="molecule type" value="Genomic_DNA"/>
</dbReference>
<dbReference type="PROSITE" id="PS50878">
    <property type="entry name" value="RT_POL"/>
    <property type="match status" value="1"/>
</dbReference>
<dbReference type="CDD" id="cd09274">
    <property type="entry name" value="RNase_HI_RT_Ty3"/>
    <property type="match status" value="1"/>
</dbReference>
<evidence type="ECO:0000256" key="4">
    <source>
        <dbReference type="ARBA" id="ARBA00022695"/>
    </source>
</evidence>
<reference evidence="23" key="1">
    <citation type="journal article" date="2017" name="Front. Plant Sci.">
        <title>Climate Clever Clovers: New Paradigm to Reduce the Environmental Footprint of Ruminants by Breeding Low Methanogenic Forages Utilizing Haplotype Variation.</title>
        <authorList>
            <person name="Kaur P."/>
            <person name="Appels R."/>
            <person name="Bayer P.E."/>
            <person name="Keeble-Gagnere G."/>
            <person name="Wang J."/>
            <person name="Hirakawa H."/>
            <person name="Shirasawa K."/>
            <person name="Vercoe P."/>
            <person name="Stefanova K."/>
            <person name="Durmic Z."/>
            <person name="Nichols P."/>
            <person name="Revell C."/>
            <person name="Isobe S.N."/>
            <person name="Edwards D."/>
            <person name="Erskine W."/>
        </authorList>
    </citation>
    <scope>NUCLEOTIDE SEQUENCE [LARGE SCALE GENOMIC DNA]</scope>
    <source>
        <strain evidence="23">cv. Daliak</strain>
    </source>
</reference>
<dbReference type="InterPro" id="IPR001584">
    <property type="entry name" value="Integrase_cat-core"/>
</dbReference>
<dbReference type="InterPro" id="IPR036875">
    <property type="entry name" value="Znf_CCHC_sf"/>
</dbReference>
<evidence type="ECO:0000256" key="5">
    <source>
        <dbReference type="ARBA" id="ARBA00022722"/>
    </source>
</evidence>
<evidence type="ECO:0000256" key="12">
    <source>
        <dbReference type="ARBA" id="ARBA00022918"/>
    </source>
</evidence>
<dbReference type="GO" id="GO:0006508">
    <property type="term" value="P:proteolysis"/>
    <property type="evidence" value="ECO:0007669"/>
    <property type="project" value="UniProtKB-KW"/>
</dbReference>
<proteinExistence type="predicted"/>
<evidence type="ECO:0000256" key="7">
    <source>
        <dbReference type="ARBA" id="ARBA00022750"/>
    </source>
</evidence>
<dbReference type="Pfam" id="PF08284">
    <property type="entry name" value="RVP_2"/>
    <property type="match status" value="1"/>
</dbReference>
<evidence type="ECO:0000256" key="6">
    <source>
        <dbReference type="ARBA" id="ARBA00022723"/>
    </source>
</evidence>
<dbReference type="SUPFAM" id="SSF57756">
    <property type="entry name" value="Retrovirus zinc finger-like domains"/>
    <property type="match status" value="1"/>
</dbReference>
<feature type="coiled-coil region" evidence="17">
    <location>
        <begin position="45"/>
        <end position="80"/>
    </location>
</feature>
<dbReference type="SUPFAM" id="SSF56672">
    <property type="entry name" value="DNA/RNA polymerases"/>
    <property type="match status" value="1"/>
</dbReference>
<dbReference type="PROSITE" id="PS50158">
    <property type="entry name" value="ZF_CCHC"/>
    <property type="match status" value="2"/>
</dbReference>
<evidence type="ECO:0000256" key="17">
    <source>
        <dbReference type="SAM" id="Coils"/>
    </source>
</evidence>
<evidence type="ECO:0000256" key="15">
    <source>
        <dbReference type="ARBA" id="ARBA00023172"/>
    </source>
</evidence>
<protein>
    <recommendedName>
        <fullName evidence="1">RNA-directed DNA polymerase</fullName>
        <ecNumber evidence="1">2.7.7.49</ecNumber>
    </recommendedName>
</protein>
<dbReference type="PROSITE" id="PS50994">
    <property type="entry name" value="INTEGRASE"/>
    <property type="match status" value="1"/>
</dbReference>
<feature type="domain" description="Reverse transcriptase" evidence="20">
    <location>
        <begin position="568"/>
        <end position="747"/>
    </location>
</feature>
<keyword evidence="10" id="KW-0460">Magnesium</keyword>
<organism evidence="22 23">
    <name type="scientific">Trifolium subterraneum</name>
    <name type="common">Subterranean clover</name>
    <dbReference type="NCBI Taxonomy" id="3900"/>
    <lineage>
        <taxon>Eukaryota</taxon>
        <taxon>Viridiplantae</taxon>
        <taxon>Streptophyta</taxon>
        <taxon>Embryophyta</taxon>
        <taxon>Tracheophyta</taxon>
        <taxon>Spermatophyta</taxon>
        <taxon>Magnoliopsida</taxon>
        <taxon>eudicotyledons</taxon>
        <taxon>Gunneridae</taxon>
        <taxon>Pentapetalae</taxon>
        <taxon>rosids</taxon>
        <taxon>fabids</taxon>
        <taxon>Fabales</taxon>
        <taxon>Fabaceae</taxon>
        <taxon>Papilionoideae</taxon>
        <taxon>50 kb inversion clade</taxon>
        <taxon>NPAAA clade</taxon>
        <taxon>Hologalegina</taxon>
        <taxon>IRL clade</taxon>
        <taxon>Trifolieae</taxon>
        <taxon>Trifolium</taxon>
    </lineage>
</organism>
<keyword evidence="12" id="KW-0695">RNA-directed DNA polymerase</keyword>
<dbReference type="GO" id="GO:0003677">
    <property type="term" value="F:DNA binding"/>
    <property type="evidence" value="ECO:0007669"/>
    <property type="project" value="UniProtKB-KW"/>
</dbReference>
<sequence>MPPRRAANNQSIPEPTVDMAGAIQAIHAIATAMTQQSATTAAQAAISAEQAAAQAQREAIREQREEAAAVARELRDFNQQNPPKFHGEHDPDKADLWLEEIENFFEMLHCTDAKKVEYGTFLLRAEAESWWRGERQIMENNHEELNWESFKRKFLDKYFPSSARSEKEAQFLKLYQGNMTIPEYADKFDSLAKHFRYFRDHVDEDYKCERFENGLRYEIKESVEPLEIRQFQALVEKCKKVELLKRGRMNRRAEGGPSRPQGHQDQDNRSRRHHPYNRHQGNNRDKFRTQNKGGQRQHNASHVRCYHCDQEGHVRSECPERGRVCYRCQEPGHFAKDCQAPKRKDPVPSINNNNDAARPTVKGRVYHIGGEETPNASGLIQGECEISDKLFPVLYDSGATHSFISMECVNSLQLLVTSLPFDLIVTIPSSEPVILNEACLQCPLTILGMKFKVDLICIPLKHLGVILGMDWLSSHYVLLDCARRSVIFPDSGVSRFLDANRLKFSLKGGIQKYVFLNSISMKPERLPPVRDIEFAIDVFPGTGPIHIAPYRMGPSELSELKSQLEDLLSKKFIRPSVSPWGAPVLLVKKKDGKSRLCVDYRQLNRVTIKNRYPLPRIDDLMDQLRGVVIFSKIDLMSGYHQIRVKEEDIPKTAFRTRYGHYEYLVMPFGVTNAPAIFMDYMNRIFHLFLDKFVVVFIDDILIYSKSREEHEEHLRLVLQVLKEKQLYANLGKCEFWLEEVKFLGHVISKEGIAVDPSKVEAVVAWERPKTATEIRSFVGLVGYYRRFIEGFAKIVAPLTTLTRKNHIFAWTNEWLGCVLMQHKQVVAYASRQLKTHENNYPTHDLEFAAIVFALKIWRHYLYGCTFEVFSDHKSLKYLFDQKELNIRQRRWMEFLKDYDFTLQYNTGKANGVADALSRKRVHLSTVAVKGLELLEKFRDLNLNLDPSTGQVYCGMITIENELINEIMDLQKTDEEIKEKKKLIEIGKAPEFKVGPDNVLRCNERICVPNNATLRKTILDEAHKSKLSIHPGMNKMYEALKQRFVWPGMKKQVAEYVASCLTCQKAKIEHQKPAGLLKPLDVPQWKWDSISMDFVGALPKTQRKFDSIWVIVDRLTKSAHFIPVQANYTTAKYAEIYIEEIVRLHGVPSSIVSDRDPKFTSHLWRKLQEALGTKLRLSSAYHPQTDRQTERTIQTLEDMLRACVLDDHGSWDKLLPLVEFTYNNSYHTSIGMAPYEGLYGRKCQTPLCWYKDGESTLVGPELVQQTTEKIKLIQEQMKTAQSRQKSYADQGRRPMEFQEGDHLFLRVTPTTGVGRALKSKKLTPKFIGPYQILKRVGPVAYCHTPNFAPTFIII</sequence>
<feature type="domain" description="Integrase catalytic" evidence="21">
    <location>
        <begin position="1078"/>
        <end position="1241"/>
    </location>
</feature>
<dbReference type="InterPro" id="IPR043502">
    <property type="entry name" value="DNA/RNA_pol_sf"/>
</dbReference>
<evidence type="ECO:0000256" key="10">
    <source>
        <dbReference type="ARBA" id="ARBA00022842"/>
    </source>
</evidence>
<keyword evidence="23" id="KW-1185">Reference proteome</keyword>
<accession>A0A2Z6PL61</accession>
<feature type="region of interest" description="Disordered" evidence="18">
    <location>
        <begin position="246"/>
        <end position="301"/>
    </location>
</feature>
<dbReference type="Pfam" id="PF24626">
    <property type="entry name" value="SH3_Tf2-1"/>
    <property type="match status" value="1"/>
</dbReference>
<dbReference type="GO" id="GO:0003887">
    <property type="term" value="F:DNA-directed DNA polymerase activity"/>
    <property type="evidence" value="ECO:0007669"/>
    <property type="project" value="UniProtKB-KW"/>
</dbReference>
<dbReference type="FunFam" id="3.10.10.10:FF:000007">
    <property type="entry name" value="Retrovirus-related Pol polyprotein from transposon 17.6-like Protein"/>
    <property type="match status" value="1"/>
</dbReference>
<keyword evidence="16" id="KW-0863">Zinc-finger</keyword>
<dbReference type="PANTHER" id="PTHR37984">
    <property type="entry name" value="PROTEIN CBG26694"/>
    <property type="match status" value="1"/>
</dbReference>
<dbReference type="CDD" id="cd00303">
    <property type="entry name" value="retropepsin_like"/>
    <property type="match status" value="1"/>
</dbReference>
<keyword evidence="6" id="KW-0479">Metal-binding</keyword>
<feature type="domain" description="CCHC-type" evidence="19">
    <location>
        <begin position="304"/>
        <end position="320"/>
    </location>
</feature>
<dbReference type="InterPro" id="IPR021109">
    <property type="entry name" value="Peptidase_aspartic_dom_sf"/>
</dbReference>
<evidence type="ECO:0000313" key="23">
    <source>
        <dbReference type="Proteomes" id="UP000242715"/>
    </source>
</evidence>
<dbReference type="InterPro" id="IPR001878">
    <property type="entry name" value="Znf_CCHC"/>
</dbReference>
<evidence type="ECO:0000256" key="13">
    <source>
        <dbReference type="ARBA" id="ARBA00022932"/>
    </source>
</evidence>
<dbReference type="InterPro" id="IPR043128">
    <property type="entry name" value="Rev_trsase/Diguanyl_cyclase"/>
</dbReference>
<dbReference type="Pfam" id="PF17921">
    <property type="entry name" value="Integrase_H2C2"/>
    <property type="match status" value="1"/>
</dbReference>
<evidence type="ECO:0000259" key="21">
    <source>
        <dbReference type="PROSITE" id="PS50994"/>
    </source>
</evidence>
<dbReference type="Gene3D" id="3.10.10.10">
    <property type="entry name" value="HIV Type 1 Reverse Transcriptase, subunit A, domain 1"/>
    <property type="match status" value="1"/>
</dbReference>
<keyword evidence="11" id="KW-0229">DNA integration</keyword>
<dbReference type="OrthoDB" id="1425721at2759"/>
<dbReference type="Gene3D" id="3.30.70.270">
    <property type="match status" value="2"/>
</dbReference>
<dbReference type="InterPro" id="IPR041588">
    <property type="entry name" value="Integrase_H2C2"/>
</dbReference>
<dbReference type="PANTHER" id="PTHR37984:SF5">
    <property type="entry name" value="PROTEIN NYNRIN-LIKE"/>
    <property type="match status" value="1"/>
</dbReference>
<evidence type="ECO:0000256" key="18">
    <source>
        <dbReference type="SAM" id="MobiDB-lite"/>
    </source>
</evidence>
<dbReference type="Gene3D" id="2.40.70.10">
    <property type="entry name" value="Acid Proteases"/>
    <property type="match status" value="1"/>
</dbReference>